<dbReference type="InterPro" id="IPR007466">
    <property type="entry name" value="Peptidyl-Arg-deiminase_porph"/>
</dbReference>
<evidence type="ECO:0000313" key="5">
    <source>
        <dbReference type="Proteomes" id="UP000562027"/>
    </source>
</evidence>
<dbReference type="PANTHER" id="PTHR31377:SF0">
    <property type="entry name" value="AGMATINE DEIMINASE-RELATED"/>
    <property type="match status" value="1"/>
</dbReference>
<evidence type="ECO:0000256" key="3">
    <source>
        <dbReference type="SAM" id="SignalP"/>
    </source>
</evidence>
<dbReference type="GO" id="GO:0009446">
    <property type="term" value="P:putrescine biosynthetic process"/>
    <property type="evidence" value="ECO:0007669"/>
    <property type="project" value="InterPro"/>
</dbReference>
<proteinExistence type="predicted"/>
<keyword evidence="5" id="KW-1185">Reference proteome</keyword>
<feature type="region of interest" description="Disordered" evidence="2">
    <location>
        <begin position="30"/>
        <end position="50"/>
    </location>
</feature>
<accession>A0A840LD52</accession>
<name>A0A840LD52_9BURK</name>
<dbReference type="AlphaFoldDB" id="A0A840LD52"/>
<sequence length="383" mass="40491">MIRSRRNFLKTPVLLGSSLGLPALLGACGGGGGAGETPSPPPPNPPTTPASLWRMPDEGEPHRATWMAFAAAPAVWGGQAPAVRAALARIAAAIVQVEPLKMLVAPQDLALARGLLDPRIQLIEQDCDDLWLRDSGAVFVKNAQGQLGACDFHFNGWGHKQAHAKDALLAAAMARQTQATPLNGGLVIEGGAIEVDGRGTAIITESCVLNANRNPGLGKAACEAELMRLLGLRKIIWLPGIAGRDITDGHTDFYARFAGPGVVIANNDLDPNSYDHAVTRRHLEILRAATDAEGKPLQIVTLEPPSQVRAPYARQGDFAAGYINFYLAQGTVFVPEFGDVAADTLARQRLAEVFPQRQVVQLNIDAIAAGGGGIHCCTQQEPA</sequence>
<dbReference type="GO" id="GO:0004668">
    <property type="term" value="F:protein-arginine deiminase activity"/>
    <property type="evidence" value="ECO:0007669"/>
    <property type="project" value="InterPro"/>
</dbReference>
<comment type="caution">
    <text evidence="4">The sequence shown here is derived from an EMBL/GenBank/DDBJ whole genome shotgun (WGS) entry which is preliminary data.</text>
</comment>
<dbReference type="PANTHER" id="PTHR31377">
    <property type="entry name" value="AGMATINE DEIMINASE-RELATED"/>
    <property type="match status" value="1"/>
</dbReference>
<dbReference type="PROSITE" id="PS51257">
    <property type="entry name" value="PROKAR_LIPOPROTEIN"/>
    <property type="match status" value="1"/>
</dbReference>
<dbReference type="EC" id="3.5.3.12" evidence="4"/>
<feature type="compositionally biased region" description="Pro residues" evidence="2">
    <location>
        <begin position="38"/>
        <end position="48"/>
    </location>
</feature>
<reference evidence="4 5" key="1">
    <citation type="submission" date="2020-08" db="EMBL/GenBank/DDBJ databases">
        <title>Functional genomics of gut bacteria from endangered species of beetles.</title>
        <authorList>
            <person name="Carlos-Shanley C."/>
        </authorList>
    </citation>
    <scope>NUCLEOTIDE SEQUENCE [LARGE SCALE GENOMIC DNA]</scope>
    <source>
        <strain evidence="4 5">S00239</strain>
    </source>
</reference>
<keyword evidence="3" id="KW-0732">Signal</keyword>
<dbReference type="Gene3D" id="3.75.10.10">
    <property type="entry name" value="L-arginine/glycine Amidinotransferase, Chain A"/>
    <property type="match status" value="1"/>
</dbReference>
<dbReference type="SUPFAM" id="SSF55909">
    <property type="entry name" value="Pentein"/>
    <property type="match status" value="1"/>
</dbReference>
<evidence type="ECO:0000313" key="4">
    <source>
        <dbReference type="EMBL" id="MBB4844845.1"/>
    </source>
</evidence>
<dbReference type="Proteomes" id="UP000562027">
    <property type="component" value="Unassembled WGS sequence"/>
</dbReference>
<keyword evidence="1 4" id="KW-0378">Hydrolase</keyword>
<evidence type="ECO:0000256" key="2">
    <source>
        <dbReference type="SAM" id="MobiDB-lite"/>
    </source>
</evidence>
<feature type="signal peptide" evidence="3">
    <location>
        <begin position="1"/>
        <end position="26"/>
    </location>
</feature>
<gene>
    <name evidence="4" type="ORF">HNP55_003389</name>
</gene>
<feature type="chain" id="PRO_5032390280" evidence="3">
    <location>
        <begin position="27"/>
        <end position="383"/>
    </location>
</feature>
<dbReference type="Pfam" id="PF04371">
    <property type="entry name" value="PAD_porph"/>
    <property type="match status" value="1"/>
</dbReference>
<dbReference type="GO" id="GO:0047632">
    <property type="term" value="F:agmatine deiminase activity"/>
    <property type="evidence" value="ECO:0007669"/>
    <property type="project" value="UniProtKB-EC"/>
</dbReference>
<organism evidence="4 5">
    <name type="scientific">Roseateles oligotrophus</name>
    <dbReference type="NCBI Taxonomy" id="1769250"/>
    <lineage>
        <taxon>Bacteria</taxon>
        <taxon>Pseudomonadati</taxon>
        <taxon>Pseudomonadota</taxon>
        <taxon>Betaproteobacteria</taxon>
        <taxon>Burkholderiales</taxon>
        <taxon>Sphaerotilaceae</taxon>
        <taxon>Roseateles</taxon>
    </lineage>
</organism>
<protein>
    <submittedName>
        <fullName evidence="4">Agmatine deiminase</fullName>
        <ecNumber evidence="4">3.5.3.12</ecNumber>
    </submittedName>
</protein>
<evidence type="ECO:0000256" key="1">
    <source>
        <dbReference type="ARBA" id="ARBA00022801"/>
    </source>
</evidence>
<dbReference type="EMBL" id="JACHLP010000006">
    <property type="protein sequence ID" value="MBB4844845.1"/>
    <property type="molecule type" value="Genomic_DNA"/>
</dbReference>